<evidence type="ECO:0000256" key="1">
    <source>
        <dbReference type="ARBA" id="ARBA00022500"/>
    </source>
</evidence>
<dbReference type="AlphaFoldDB" id="A0A368KUA5"/>
<organism evidence="4 5">
    <name type="scientific">Bremerella cremea</name>
    <dbReference type="NCBI Taxonomy" id="1031537"/>
    <lineage>
        <taxon>Bacteria</taxon>
        <taxon>Pseudomonadati</taxon>
        <taxon>Planctomycetota</taxon>
        <taxon>Planctomycetia</taxon>
        <taxon>Pirellulales</taxon>
        <taxon>Pirellulaceae</taxon>
        <taxon>Bremerella</taxon>
    </lineage>
</organism>
<dbReference type="InterPro" id="IPR011324">
    <property type="entry name" value="Cytotoxic_necrot_fac-like_cat"/>
</dbReference>
<evidence type="ECO:0000313" key="4">
    <source>
        <dbReference type="EMBL" id="RCS53906.1"/>
    </source>
</evidence>
<comment type="caution">
    <text evidence="4">The sequence shown here is derived from an EMBL/GenBank/DDBJ whole genome shotgun (WGS) entry which is preliminary data.</text>
</comment>
<dbReference type="EC" id="3.5.1.44" evidence="3"/>
<proteinExistence type="inferred from homology"/>
<dbReference type="GO" id="GO:0006935">
    <property type="term" value="P:chemotaxis"/>
    <property type="evidence" value="ECO:0007669"/>
    <property type="project" value="UniProtKB-UniRule"/>
</dbReference>
<dbReference type="CDD" id="cd16352">
    <property type="entry name" value="CheD"/>
    <property type="match status" value="1"/>
</dbReference>
<dbReference type="Pfam" id="PF03975">
    <property type="entry name" value="CheD"/>
    <property type="match status" value="1"/>
</dbReference>
<dbReference type="PANTHER" id="PTHR35147">
    <property type="entry name" value="CHEMORECEPTOR GLUTAMINE DEAMIDASE CHED-RELATED"/>
    <property type="match status" value="1"/>
</dbReference>
<dbReference type="Proteomes" id="UP000253562">
    <property type="component" value="Unassembled WGS sequence"/>
</dbReference>
<dbReference type="InterPro" id="IPR038592">
    <property type="entry name" value="CheD-like_sf"/>
</dbReference>
<dbReference type="HAMAP" id="MF_01440">
    <property type="entry name" value="CheD"/>
    <property type="match status" value="1"/>
</dbReference>
<evidence type="ECO:0000256" key="2">
    <source>
        <dbReference type="ARBA" id="ARBA00022801"/>
    </source>
</evidence>
<comment type="function">
    <text evidence="3">Probably deamidates glutamine residues to glutamate on methyl-accepting chemotaxis receptors (MCPs), playing an important role in chemotaxis.</text>
</comment>
<protein>
    <recommendedName>
        <fullName evidence="3">Probable chemoreceptor glutamine deamidase CheD</fullName>
        <ecNumber evidence="3">3.5.1.44</ecNumber>
    </recommendedName>
</protein>
<evidence type="ECO:0000256" key="3">
    <source>
        <dbReference type="HAMAP-Rule" id="MF_01440"/>
    </source>
</evidence>
<reference evidence="4 5" key="1">
    <citation type="submission" date="2018-07" db="EMBL/GenBank/DDBJ databases">
        <title>Comparative genomes isolates from brazilian mangrove.</title>
        <authorList>
            <person name="De Araujo J.E."/>
            <person name="Taketani R.G."/>
            <person name="Silva M.C.P."/>
            <person name="Lourenco M.V."/>
            <person name="Oliveira V.M."/>
            <person name="Andreote F.D."/>
        </authorList>
    </citation>
    <scope>NUCLEOTIDE SEQUENCE [LARGE SCALE GENOMIC DNA]</scope>
    <source>
        <strain evidence="4 5">HEX PRIS-MGV</strain>
    </source>
</reference>
<dbReference type="SUPFAM" id="SSF64438">
    <property type="entry name" value="CNF1/YfiH-like putative cysteine hydrolases"/>
    <property type="match status" value="1"/>
</dbReference>
<comment type="similarity">
    <text evidence="3">Belongs to the CheD family.</text>
</comment>
<dbReference type="InterPro" id="IPR005659">
    <property type="entry name" value="Chemorcpt_Glu_NH3ase_CheD"/>
</dbReference>
<comment type="catalytic activity">
    <reaction evidence="3">
        <text>L-glutaminyl-[protein] + H2O = L-glutamyl-[protein] + NH4(+)</text>
        <dbReference type="Rhea" id="RHEA:16441"/>
        <dbReference type="Rhea" id="RHEA-COMP:10207"/>
        <dbReference type="Rhea" id="RHEA-COMP:10208"/>
        <dbReference type="ChEBI" id="CHEBI:15377"/>
        <dbReference type="ChEBI" id="CHEBI:28938"/>
        <dbReference type="ChEBI" id="CHEBI:29973"/>
        <dbReference type="ChEBI" id="CHEBI:30011"/>
        <dbReference type="EC" id="3.5.1.44"/>
    </reaction>
</comment>
<gene>
    <name evidence="3" type="primary">cheD</name>
    <name evidence="4" type="ORF">DTL42_01690</name>
</gene>
<dbReference type="Gene3D" id="3.30.1330.200">
    <property type="match status" value="1"/>
</dbReference>
<name>A0A368KUA5_9BACT</name>
<accession>A0A368KUA5</accession>
<dbReference type="GO" id="GO:0050568">
    <property type="term" value="F:protein-glutamine glutaminase activity"/>
    <property type="evidence" value="ECO:0007669"/>
    <property type="project" value="UniProtKB-UniRule"/>
</dbReference>
<keyword evidence="2 3" id="KW-0378">Hydrolase</keyword>
<evidence type="ECO:0000313" key="5">
    <source>
        <dbReference type="Proteomes" id="UP000253562"/>
    </source>
</evidence>
<dbReference type="PANTHER" id="PTHR35147:SF3">
    <property type="entry name" value="CHEMORECEPTOR GLUTAMINE DEAMIDASE CHED 1-RELATED"/>
    <property type="match status" value="1"/>
</dbReference>
<keyword evidence="1 3" id="KW-0145">Chemotaxis</keyword>
<dbReference type="EMBL" id="QPEX01000010">
    <property type="protein sequence ID" value="RCS53906.1"/>
    <property type="molecule type" value="Genomic_DNA"/>
</dbReference>
<sequence length="185" mass="20046">MHNHIQHRSIIVGEVFASDHPSIVSTVLGSCVAACLYDPIAKIGGMNHFMLPQAKRASTSAAYGIHAMELLINNIMSLGGDRRRFRAKVFGGGNVLDLRAEGFQVGTRNVAFVHQFLADEGIELVAERVGGNQGVKICFFTATGKVLLKPVANRQMNDMIRQEVQSLREPKQTAAQAAGAVTLFD</sequence>